<organism evidence="1 2">
    <name type="scientific">Herbiconiux gentiana</name>
    <dbReference type="NCBI Taxonomy" id="2970912"/>
    <lineage>
        <taxon>Bacteria</taxon>
        <taxon>Bacillati</taxon>
        <taxon>Actinomycetota</taxon>
        <taxon>Actinomycetes</taxon>
        <taxon>Micrococcales</taxon>
        <taxon>Microbacteriaceae</taxon>
        <taxon>Herbiconiux</taxon>
    </lineage>
</organism>
<reference evidence="1" key="1">
    <citation type="submission" date="2022-08" db="EMBL/GenBank/DDBJ databases">
        <authorList>
            <person name="Deng Y."/>
            <person name="Han X.-F."/>
            <person name="Zhang Y.-Q."/>
        </authorList>
    </citation>
    <scope>NUCLEOTIDE SEQUENCE</scope>
    <source>
        <strain evidence="1">CPCC 205716</strain>
    </source>
</reference>
<dbReference type="Proteomes" id="UP001165580">
    <property type="component" value="Unassembled WGS sequence"/>
</dbReference>
<proteinExistence type="predicted"/>
<dbReference type="Gene3D" id="3.40.50.12090">
    <property type="match status" value="1"/>
</dbReference>
<gene>
    <name evidence="1" type="ORF">NVV95_05545</name>
</gene>
<dbReference type="InterPro" id="IPR007253">
    <property type="entry name" value="Cell_wall-bd_2"/>
</dbReference>
<sequence>MGGVEAVSAEAEASLKELGEVSRIGGVDRFEASRNLAKAAFPDGADVAVLATGTTFADALSAGAAVDGAGPVLLVNGPAGKLDSATADLLEQLGVSKIVIVGGSESVSAGILNQAATIAPTVRLGGADRYATSRSINRYSFDEAGRVLLATGERFPDALSGSAYGPRIDAPLFTVPGSCIPAETLKRITDLGATEVTLLGGEQALPMAVADLTVCAG</sequence>
<evidence type="ECO:0000313" key="1">
    <source>
        <dbReference type="EMBL" id="MCS5714013.1"/>
    </source>
</evidence>
<accession>A0ABT2GCS3</accession>
<protein>
    <submittedName>
        <fullName evidence="1">Cell wall-binding repeat-containing protein</fullName>
    </submittedName>
</protein>
<dbReference type="PANTHER" id="PTHR30032">
    <property type="entry name" value="N-ACETYLMURAMOYL-L-ALANINE AMIDASE-RELATED"/>
    <property type="match status" value="1"/>
</dbReference>
<dbReference type="Pfam" id="PF04122">
    <property type="entry name" value="CW_binding_2"/>
    <property type="match status" value="2"/>
</dbReference>
<dbReference type="InterPro" id="IPR051922">
    <property type="entry name" value="Bact_Sporulation_Assoc"/>
</dbReference>
<dbReference type="PANTHER" id="PTHR30032:SF8">
    <property type="entry name" value="GERMINATION-SPECIFIC N-ACETYLMURAMOYL-L-ALANINE AMIDASE"/>
    <property type="match status" value="1"/>
</dbReference>
<evidence type="ECO:0000313" key="2">
    <source>
        <dbReference type="Proteomes" id="UP001165580"/>
    </source>
</evidence>
<dbReference type="EMBL" id="JANTEZ010000002">
    <property type="protein sequence ID" value="MCS5714013.1"/>
    <property type="molecule type" value="Genomic_DNA"/>
</dbReference>
<keyword evidence="2" id="KW-1185">Reference proteome</keyword>
<comment type="caution">
    <text evidence="1">The sequence shown here is derived from an EMBL/GenBank/DDBJ whole genome shotgun (WGS) entry which is preliminary data.</text>
</comment>
<name>A0ABT2GCS3_9MICO</name>